<keyword evidence="2" id="KW-1185">Reference proteome</keyword>
<evidence type="ECO:0000313" key="2">
    <source>
        <dbReference type="Proteomes" id="UP000800036"/>
    </source>
</evidence>
<dbReference type="EMBL" id="ML976658">
    <property type="protein sequence ID" value="KAF1979415.1"/>
    <property type="molecule type" value="Genomic_DNA"/>
</dbReference>
<evidence type="ECO:0000313" key="1">
    <source>
        <dbReference type="EMBL" id="KAF1979415.1"/>
    </source>
</evidence>
<organism evidence="1 2">
    <name type="scientific">Bimuria novae-zelandiae CBS 107.79</name>
    <dbReference type="NCBI Taxonomy" id="1447943"/>
    <lineage>
        <taxon>Eukaryota</taxon>
        <taxon>Fungi</taxon>
        <taxon>Dikarya</taxon>
        <taxon>Ascomycota</taxon>
        <taxon>Pezizomycotina</taxon>
        <taxon>Dothideomycetes</taxon>
        <taxon>Pleosporomycetidae</taxon>
        <taxon>Pleosporales</taxon>
        <taxon>Massarineae</taxon>
        <taxon>Didymosphaeriaceae</taxon>
        <taxon>Bimuria</taxon>
    </lineage>
</organism>
<dbReference type="Proteomes" id="UP000800036">
    <property type="component" value="Unassembled WGS sequence"/>
</dbReference>
<accession>A0A6A5VR18</accession>
<protein>
    <submittedName>
        <fullName evidence="1">Uncharacterized protein</fullName>
    </submittedName>
</protein>
<proteinExistence type="predicted"/>
<dbReference type="AlphaFoldDB" id="A0A6A5VR18"/>
<name>A0A6A5VR18_9PLEO</name>
<sequence>MYASTAHEPHKQDRQVDHNWEQAKRNAQFNRQESHAGHIITKVLEWDDGFNKRRPKWDNAHGKLEGNTAYTQALRKEGPAAFSERKMRHEAERLKSFASRRKKHVHYEVYDPVFVEPLHGGHRRHRSRHHEDRYDEPYEMPYEDPYETAYENPYNGPFIPMFIPAIPIDTDTGYDVDERVMDWDDGFGGGQAEWGNPNIHI</sequence>
<reference evidence="1" key="1">
    <citation type="journal article" date="2020" name="Stud. Mycol.">
        <title>101 Dothideomycetes genomes: a test case for predicting lifestyles and emergence of pathogens.</title>
        <authorList>
            <person name="Haridas S."/>
            <person name="Albert R."/>
            <person name="Binder M."/>
            <person name="Bloem J."/>
            <person name="Labutti K."/>
            <person name="Salamov A."/>
            <person name="Andreopoulos B."/>
            <person name="Baker S."/>
            <person name="Barry K."/>
            <person name="Bills G."/>
            <person name="Bluhm B."/>
            <person name="Cannon C."/>
            <person name="Castanera R."/>
            <person name="Culley D."/>
            <person name="Daum C."/>
            <person name="Ezra D."/>
            <person name="Gonzalez J."/>
            <person name="Henrissat B."/>
            <person name="Kuo A."/>
            <person name="Liang C."/>
            <person name="Lipzen A."/>
            <person name="Lutzoni F."/>
            <person name="Magnuson J."/>
            <person name="Mondo S."/>
            <person name="Nolan M."/>
            <person name="Ohm R."/>
            <person name="Pangilinan J."/>
            <person name="Park H.-J."/>
            <person name="Ramirez L."/>
            <person name="Alfaro M."/>
            <person name="Sun H."/>
            <person name="Tritt A."/>
            <person name="Yoshinaga Y."/>
            <person name="Zwiers L.-H."/>
            <person name="Turgeon B."/>
            <person name="Goodwin S."/>
            <person name="Spatafora J."/>
            <person name="Crous P."/>
            <person name="Grigoriev I."/>
        </authorList>
    </citation>
    <scope>NUCLEOTIDE SEQUENCE</scope>
    <source>
        <strain evidence="1">CBS 107.79</strain>
    </source>
</reference>
<gene>
    <name evidence="1" type="ORF">BU23DRAFT_563598</name>
</gene>